<name>A0A6I4UJU3_9SPHN</name>
<accession>A0A6I4UJU3</accession>
<comment type="caution">
    <text evidence="3">The sequence shown here is derived from an EMBL/GenBank/DDBJ whole genome shotgun (WGS) entry which is preliminary data.</text>
</comment>
<evidence type="ECO:0000256" key="1">
    <source>
        <dbReference type="SAM" id="Phobius"/>
    </source>
</evidence>
<dbReference type="AlphaFoldDB" id="A0A6I4UJU3"/>
<evidence type="ECO:0000313" key="5">
    <source>
        <dbReference type="Proteomes" id="UP000548685"/>
    </source>
</evidence>
<dbReference type="Proteomes" id="UP000430021">
    <property type="component" value="Unassembled WGS sequence"/>
</dbReference>
<reference evidence="3 4" key="1">
    <citation type="submission" date="2019-12" db="EMBL/GenBank/DDBJ databases">
        <title>Genomic-based taxomic classification of the family Erythrobacteraceae.</title>
        <authorList>
            <person name="Xu L."/>
        </authorList>
    </citation>
    <scope>NUCLEOTIDE SEQUENCE [LARGE SCALE GENOMIC DNA]</scope>
    <source>
        <strain evidence="3 4">JCM 10282</strain>
    </source>
</reference>
<protein>
    <submittedName>
        <fullName evidence="3">Uncharacterized protein</fullName>
    </submittedName>
</protein>
<keyword evidence="1" id="KW-1133">Transmembrane helix</keyword>
<dbReference type="EMBL" id="WTYB01000001">
    <property type="protein sequence ID" value="MXP37579.1"/>
    <property type="molecule type" value="Genomic_DNA"/>
</dbReference>
<feature type="transmembrane region" description="Helical" evidence="1">
    <location>
        <begin position="12"/>
        <end position="34"/>
    </location>
</feature>
<dbReference type="OrthoDB" id="7877055at2"/>
<dbReference type="EMBL" id="JACICE010000001">
    <property type="protein sequence ID" value="MBB3774779.1"/>
    <property type="molecule type" value="Genomic_DNA"/>
</dbReference>
<keyword evidence="1" id="KW-0812">Transmembrane</keyword>
<reference evidence="2 5" key="2">
    <citation type="submission" date="2020-08" db="EMBL/GenBank/DDBJ databases">
        <title>Genomic Encyclopedia of Type Strains, Phase IV (KMG-IV): sequencing the most valuable type-strain genomes for metagenomic binning, comparative biology and taxonomic classification.</title>
        <authorList>
            <person name="Goeker M."/>
        </authorList>
    </citation>
    <scope>NUCLEOTIDE SEQUENCE [LARGE SCALE GENOMIC DNA]</scope>
    <source>
        <strain evidence="2 5">DSM 8510</strain>
    </source>
</reference>
<gene>
    <name evidence="2" type="ORF">FHS52_000722</name>
    <name evidence="3" type="ORF">GRI59_02980</name>
</gene>
<proteinExistence type="predicted"/>
<evidence type="ECO:0000313" key="3">
    <source>
        <dbReference type="EMBL" id="MXP37579.1"/>
    </source>
</evidence>
<organism evidence="3 4">
    <name type="scientific">Erythrobacter ramosus</name>
    <dbReference type="NCBI Taxonomy" id="35811"/>
    <lineage>
        <taxon>Bacteria</taxon>
        <taxon>Pseudomonadati</taxon>
        <taxon>Pseudomonadota</taxon>
        <taxon>Alphaproteobacteria</taxon>
        <taxon>Sphingomonadales</taxon>
        <taxon>Erythrobacteraceae</taxon>
        <taxon>Erythrobacter/Porphyrobacter group</taxon>
        <taxon>Erythrobacter</taxon>
    </lineage>
</organism>
<keyword evidence="5" id="KW-1185">Reference proteome</keyword>
<feature type="transmembrane region" description="Helical" evidence="1">
    <location>
        <begin position="109"/>
        <end position="128"/>
    </location>
</feature>
<dbReference type="RefSeq" id="WP_160759704.1">
    <property type="nucleotide sequence ID" value="NZ_BAAADZ010000002.1"/>
</dbReference>
<evidence type="ECO:0000313" key="2">
    <source>
        <dbReference type="EMBL" id="MBB3774779.1"/>
    </source>
</evidence>
<sequence>MGRAMRVGTAAVTYWAIVFALGFVLGTVRVLWVIPMVGLMPATLLELPIILTASWLASGWILRRFAIATRREALTLGLLAFAILMAAECALAGVLSGQTPAQWLAGLRQPHALLGLAGQVAFALMPWWRVRRGA</sequence>
<feature type="transmembrane region" description="Helical" evidence="1">
    <location>
        <begin position="40"/>
        <end position="62"/>
    </location>
</feature>
<keyword evidence="1" id="KW-0472">Membrane</keyword>
<evidence type="ECO:0000313" key="4">
    <source>
        <dbReference type="Proteomes" id="UP000430021"/>
    </source>
</evidence>
<dbReference type="Proteomes" id="UP000548685">
    <property type="component" value="Unassembled WGS sequence"/>
</dbReference>
<feature type="transmembrane region" description="Helical" evidence="1">
    <location>
        <begin position="74"/>
        <end position="97"/>
    </location>
</feature>